<keyword evidence="1" id="KW-1133">Transmembrane helix</keyword>
<dbReference type="EMBL" id="LGRX02002287">
    <property type="protein sequence ID" value="KAK3284435.1"/>
    <property type="molecule type" value="Genomic_DNA"/>
</dbReference>
<sequence length="188" mass="20076">MQTLSFYYKLQYVVPTAIAEEIARKVNNSIPEFDRLLRDSGIGLLSCASTVQILMPLVTCADGNSPVCPDTMEIKAVGVDCETEYTTHESYAPKCVYPSDCCSDDEDSSGTDCCALATAPPPPPPPSPTQVTDADDHDHTGLWIAIGVAFGLIMGGVVVVFIIFVRARIPKNMGSGGGVDVEEVDVEE</sequence>
<dbReference type="AlphaFoldDB" id="A0AAE0LH03"/>
<proteinExistence type="predicted"/>
<dbReference type="Proteomes" id="UP001190700">
    <property type="component" value="Unassembled WGS sequence"/>
</dbReference>
<protein>
    <submittedName>
        <fullName evidence="2">Uncharacterized protein</fullName>
    </submittedName>
</protein>
<reference evidence="2 3" key="1">
    <citation type="journal article" date="2015" name="Genome Biol. Evol.">
        <title>Comparative Genomics of a Bacterivorous Green Alga Reveals Evolutionary Causalities and Consequences of Phago-Mixotrophic Mode of Nutrition.</title>
        <authorList>
            <person name="Burns J.A."/>
            <person name="Paasch A."/>
            <person name="Narechania A."/>
            <person name="Kim E."/>
        </authorList>
    </citation>
    <scope>NUCLEOTIDE SEQUENCE [LARGE SCALE GENOMIC DNA]</scope>
    <source>
        <strain evidence="2 3">PLY_AMNH</strain>
    </source>
</reference>
<comment type="caution">
    <text evidence="2">The sequence shown here is derived from an EMBL/GenBank/DDBJ whole genome shotgun (WGS) entry which is preliminary data.</text>
</comment>
<feature type="transmembrane region" description="Helical" evidence="1">
    <location>
        <begin position="142"/>
        <end position="165"/>
    </location>
</feature>
<accession>A0AAE0LH03</accession>
<evidence type="ECO:0000313" key="3">
    <source>
        <dbReference type="Proteomes" id="UP001190700"/>
    </source>
</evidence>
<keyword evidence="3" id="KW-1185">Reference proteome</keyword>
<evidence type="ECO:0000313" key="2">
    <source>
        <dbReference type="EMBL" id="KAK3284435.1"/>
    </source>
</evidence>
<keyword evidence="1" id="KW-0812">Transmembrane</keyword>
<organism evidence="2 3">
    <name type="scientific">Cymbomonas tetramitiformis</name>
    <dbReference type="NCBI Taxonomy" id="36881"/>
    <lineage>
        <taxon>Eukaryota</taxon>
        <taxon>Viridiplantae</taxon>
        <taxon>Chlorophyta</taxon>
        <taxon>Pyramimonadophyceae</taxon>
        <taxon>Pyramimonadales</taxon>
        <taxon>Pyramimonadaceae</taxon>
        <taxon>Cymbomonas</taxon>
    </lineage>
</organism>
<name>A0AAE0LH03_9CHLO</name>
<evidence type="ECO:0000256" key="1">
    <source>
        <dbReference type="SAM" id="Phobius"/>
    </source>
</evidence>
<gene>
    <name evidence="2" type="ORF">CYMTET_7915</name>
</gene>
<keyword evidence="1" id="KW-0472">Membrane</keyword>